<keyword evidence="1" id="KW-0472">Membrane</keyword>
<dbReference type="AlphaFoldDB" id="A0A4Y9QTE0"/>
<organism evidence="2 3">
    <name type="scientific">Algoriphagus kandeliae</name>
    <dbReference type="NCBI Taxonomy" id="2562278"/>
    <lineage>
        <taxon>Bacteria</taxon>
        <taxon>Pseudomonadati</taxon>
        <taxon>Bacteroidota</taxon>
        <taxon>Cytophagia</taxon>
        <taxon>Cytophagales</taxon>
        <taxon>Cyclobacteriaceae</taxon>
        <taxon>Algoriphagus</taxon>
    </lineage>
</organism>
<dbReference type="EMBL" id="SPSB01000002">
    <property type="protein sequence ID" value="TFV95821.1"/>
    <property type="molecule type" value="Genomic_DNA"/>
</dbReference>
<gene>
    <name evidence="2" type="ORF">E4S40_06255</name>
</gene>
<feature type="transmembrane region" description="Helical" evidence="1">
    <location>
        <begin position="7"/>
        <end position="26"/>
    </location>
</feature>
<keyword evidence="1" id="KW-1133">Transmembrane helix</keyword>
<evidence type="ECO:0000313" key="2">
    <source>
        <dbReference type="EMBL" id="TFV95821.1"/>
    </source>
</evidence>
<feature type="transmembrane region" description="Helical" evidence="1">
    <location>
        <begin position="91"/>
        <end position="110"/>
    </location>
</feature>
<sequence>MKQKSKYWWVILLRGILFLLLAFYVFSNPIDSLVGLAIYIGISLMISGVLLIFTSLASKNINGDWGWQLAEGVFDILFSLVLLSSPGITAATLPFVVGIWVMVYGIILFVGSFQSKSSGGEFSWVNLFGGVLTVIVGYLITNNLLVGALALTYWIGFGFLISGILNLNIGLKLKS</sequence>
<proteinExistence type="predicted"/>
<evidence type="ECO:0000256" key="1">
    <source>
        <dbReference type="SAM" id="Phobius"/>
    </source>
</evidence>
<feature type="transmembrane region" description="Helical" evidence="1">
    <location>
        <begin position="146"/>
        <end position="169"/>
    </location>
</feature>
<comment type="caution">
    <text evidence="2">The sequence shown here is derived from an EMBL/GenBank/DDBJ whole genome shotgun (WGS) entry which is preliminary data.</text>
</comment>
<feature type="transmembrane region" description="Helical" evidence="1">
    <location>
        <begin position="32"/>
        <end position="53"/>
    </location>
</feature>
<dbReference type="GO" id="GO:0005886">
    <property type="term" value="C:plasma membrane"/>
    <property type="evidence" value="ECO:0007669"/>
    <property type="project" value="TreeGrafter"/>
</dbReference>
<evidence type="ECO:0008006" key="4">
    <source>
        <dbReference type="Google" id="ProtNLM"/>
    </source>
</evidence>
<dbReference type="PANTHER" id="PTHR34989">
    <property type="entry name" value="PROTEIN HDED"/>
    <property type="match status" value="1"/>
</dbReference>
<dbReference type="Proteomes" id="UP000297647">
    <property type="component" value="Unassembled WGS sequence"/>
</dbReference>
<keyword evidence="3" id="KW-1185">Reference proteome</keyword>
<dbReference type="InterPro" id="IPR052712">
    <property type="entry name" value="Acid_resist_chaperone_HdeD"/>
</dbReference>
<dbReference type="OrthoDB" id="7059775at2"/>
<feature type="transmembrane region" description="Helical" evidence="1">
    <location>
        <begin position="122"/>
        <end position="140"/>
    </location>
</feature>
<protein>
    <recommendedName>
        <fullName evidence="4">HdeD family acid-resistance protein</fullName>
    </recommendedName>
</protein>
<dbReference type="PANTHER" id="PTHR34989:SF1">
    <property type="entry name" value="PROTEIN HDED"/>
    <property type="match status" value="1"/>
</dbReference>
<dbReference type="InterPro" id="IPR005325">
    <property type="entry name" value="DUF308_memb"/>
</dbReference>
<reference evidence="2 3" key="1">
    <citation type="submission" date="2019-03" db="EMBL/GenBank/DDBJ databases">
        <title>Algoriphagus sp. nov, a new strain isolated from root system soil of mangrove plant Kandelia.</title>
        <authorList>
            <person name="Yin Q."/>
            <person name="Wang K."/>
            <person name="Song Z."/>
        </authorList>
    </citation>
    <scope>NUCLEOTIDE SEQUENCE [LARGE SCALE GENOMIC DNA]</scope>
    <source>
        <strain evidence="2 3">XY-J91</strain>
    </source>
</reference>
<evidence type="ECO:0000313" key="3">
    <source>
        <dbReference type="Proteomes" id="UP000297647"/>
    </source>
</evidence>
<accession>A0A4Y9QTE0</accession>
<feature type="transmembrane region" description="Helical" evidence="1">
    <location>
        <begin position="65"/>
        <end position="85"/>
    </location>
</feature>
<dbReference type="RefSeq" id="WP_135072292.1">
    <property type="nucleotide sequence ID" value="NZ_SPSB01000002.1"/>
</dbReference>
<name>A0A4Y9QTE0_9BACT</name>
<keyword evidence="1" id="KW-0812">Transmembrane</keyword>
<dbReference type="Pfam" id="PF03729">
    <property type="entry name" value="DUF308"/>
    <property type="match status" value="1"/>
</dbReference>